<proteinExistence type="predicted"/>
<feature type="compositionally biased region" description="Basic and acidic residues" evidence="2">
    <location>
        <begin position="243"/>
        <end position="252"/>
    </location>
</feature>
<evidence type="ECO:0000313" key="3">
    <source>
        <dbReference type="EMBL" id="RXW21314.1"/>
    </source>
</evidence>
<feature type="compositionally biased region" description="Low complexity" evidence="2">
    <location>
        <begin position="1"/>
        <end position="44"/>
    </location>
</feature>
<feature type="coiled-coil region" evidence="1">
    <location>
        <begin position="59"/>
        <end position="170"/>
    </location>
</feature>
<dbReference type="STRING" id="2316362.A0A4Q2DQP6"/>
<comment type="caution">
    <text evidence="3">The sequence shown here is derived from an EMBL/GenBank/DDBJ whole genome shotgun (WGS) entry which is preliminary data.</text>
</comment>
<evidence type="ECO:0000256" key="2">
    <source>
        <dbReference type="SAM" id="MobiDB-lite"/>
    </source>
</evidence>
<feature type="region of interest" description="Disordered" evidence="2">
    <location>
        <begin position="219"/>
        <end position="371"/>
    </location>
</feature>
<protein>
    <submittedName>
        <fullName evidence="3">Uncharacterized protein</fullName>
    </submittedName>
</protein>
<reference evidence="3 4" key="1">
    <citation type="submission" date="2019-01" db="EMBL/GenBank/DDBJ databases">
        <title>Draft genome sequence of Psathyrella aberdarensis IHI B618.</title>
        <authorList>
            <person name="Buettner E."/>
            <person name="Kellner H."/>
        </authorList>
    </citation>
    <scope>NUCLEOTIDE SEQUENCE [LARGE SCALE GENOMIC DNA]</scope>
    <source>
        <strain evidence="3 4">IHI B618</strain>
    </source>
</reference>
<feature type="region of interest" description="Disordered" evidence="2">
    <location>
        <begin position="1"/>
        <end position="50"/>
    </location>
</feature>
<evidence type="ECO:0000313" key="4">
    <source>
        <dbReference type="Proteomes" id="UP000290288"/>
    </source>
</evidence>
<evidence type="ECO:0000256" key="1">
    <source>
        <dbReference type="SAM" id="Coils"/>
    </source>
</evidence>
<dbReference type="EMBL" id="SDEE01000112">
    <property type="protein sequence ID" value="RXW21314.1"/>
    <property type="molecule type" value="Genomic_DNA"/>
</dbReference>
<accession>A0A4Q2DQP6</accession>
<organism evidence="3 4">
    <name type="scientific">Candolleomyces aberdarensis</name>
    <dbReference type="NCBI Taxonomy" id="2316362"/>
    <lineage>
        <taxon>Eukaryota</taxon>
        <taxon>Fungi</taxon>
        <taxon>Dikarya</taxon>
        <taxon>Basidiomycota</taxon>
        <taxon>Agaricomycotina</taxon>
        <taxon>Agaricomycetes</taxon>
        <taxon>Agaricomycetidae</taxon>
        <taxon>Agaricales</taxon>
        <taxon>Agaricineae</taxon>
        <taxon>Psathyrellaceae</taxon>
        <taxon>Candolleomyces</taxon>
    </lineage>
</organism>
<dbReference type="AlphaFoldDB" id="A0A4Q2DQP6"/>
<keyword evidence="4" id="KW-1185">Reference proteome</keyword>
<dbReference type="Proteomes" id="UP000290288">
    <property type="component" value="Unassembled WGS sequence"/>
</dbReference>
<gene>
    <name evidence="3" type="ORF">EST38_g4534</name>
</gene>
<sequence length="489" mass="54304">MTTTTTTSATTDTTSATTTSTSSSTFTGSSYTRTTTSGDSSSLRTYDRSSFSSMVPSDITELEQMIFKLKEQLDAHKRRADAEERRANDAEKRILEYAEHLTKVNKARLIAQQEATKANEELRLYKLQLEYAQREINRAQSVLDDVERQRHVAEKEASEAKAFARKLKEELMIDNARREGRRQGLQEGLDRGRHLILQETEPMVAAQRRISSLGQESFMNESFGSSSSDDRSISTESHVTLQADRRPRERRQSNPPPPASVARSSPPLPIPEPRQAASRAPSAIHEQRSASRAPSVTHEQHPASRAPSAIYEQRPSSRAPSVIHDQRPASRAPTVIRDPSPAPRAPSTAQEYHSRAPSVVYDSKSPQIRSGSAQGYFSSIPPPDNYIPSLDQDGNIRLPPPSRFHKLHTPERLPSPSLPPETHPVIYRHSSPESASTTLSHIDLLRDPYNGQVAVTPALSAIEEVSSQMISPWPPTAPDLKHQSSVFIH</sequence>
<dbReference type="OrthoDB" id="3008370at2759"/>
<name>A0A4Q2DQP6_9AGAR</name>
<keyword evidence="1" id="KW-0175">Coiled coil</keyword>